<name>A0A1G5NU37_AFIMA</name>
<dbReference type="PANTHER" id="PTHR16943:SF8">
    <property type="entry name" value="2-METHYLCITRATE DEHYDRATASE"/>
    <property type="match status" value="1"/>
</dbReference>
<evidence type="ECO:0000259" key="3">
    <source>
        <dbReference type="Pfam" id="PF19305"/>
    </source>
</evidence>
<dbReference type="SUPFAM" id="SSF103378">
    <property type="entry name" value="2-methylcitrate dehydratase PrpD"/>
    <property type="match status" value="1"/>
</dbReference>
<dbReference type="InterPro" id="IPR036148">
    <property type="entry name" value="MmgE/PrpD_sf"/>
</dbReference>
<dbReference type="InterPro" id="IPR045336">
    <property type="entry name" value="MmgE_PrpD_N"/>
</dbReference>
<dbReference type="AlphaFoldDB" id="A0A1G5NU37"/>
<dbReference type="RefSeq" id="WP_170130459.1">
    <property type="nucleotide sequence ID" value="NZ_FMVW01000006.1"/>
</dbReference>
<dbReference type="InterPro" id="IPR042183">
    <property type="entry name" value="MmgE/PrpD_sf_1"/>
</dbReference>
<evidence type="ECO:0000259" key="2">
    <source>
        <dbReference type="Pfam" id="PF03972"/>
    </source>
</evidence>
<dbReference type="Gene3D" id="3.30.1330.120">
    <property type="entry name" value="2-methylcitrate dehydratase PrpD"/>
    <property type="match status" value="1"/>
</dbReference>
<evidence type="ECO:0000313" key="4">
    <source>
        <dbReference type="EMBL" id="SCZ40865.1"/>
    </source>
</evidence>
<dbReference type="Pfam" id="PF19305">
    <property type="entry name" value="MmgE_PrpD_C"/>
    <property type="match status" value="1"/>
</dbReference>
<feature type="domain" description="MmgE/PrpD C-terminal" evidence="3">
    <location>
        <begin position="267"/>
        <end position="432"/>
    </location>
</feature>
<dbReference type="Proteomes" id="UP000199347">
    <property type="component" value="Unassembled WGS sequence"/>
</dbReference>
<proteinExistence type="inferred from homology"/>
<dbReference type="InterPro" id="IPR042188">
    <property type="entry name" value="MmgE/PrpD_sf_2"/>
</dbReference>
<comment type="similarity">
    <text evidence="1">Belongs to the PrpD family.</text>
</comment>
<dbReference type="InterPro" id="IPR045337">
    <property type="entry name" value="MmgE_PrpD_C"/>
</dbReference>
<dbReference type="EMBL" id="FMVW01000006">
    <property type="protein sequence ID" value="SCZ40865.1"/>
    <property type="molecule type" value="Genomic_DNA"/>
</dbReference>
<dbReference type="InterPro" id="IPR005656">
    <property type="entry name" value="MmgE_PrpD"/>
</dbReference>
<protein>
    <submittedName>
        <fullName evidence="4">2-methylcitrate dehydratase PrpD</fullName>
    </submittedName>
</protein>
<dbReference type="STRING" id="1120955.SAMN03080610_02667"/>
<gene>
    <name evidence="4" type="ORF">SAMN03080610_02667</name>
</gene>
<evidence type="ECO:0000256" key="1">
    <source>
        <dbReference type="ARBA" id="ARBA00006174"/>
    </source>
</evidence>
<reference evidence="4 5" key="1">
    <citation type="submission" date="2016-10" db="EMBL/GenBank/DDBJ databases">
        <authorList>
            <person name="de Groot N.N."/>
        </authorList>
    </citation>
    <scope>NUCLEOTIDE SEQUENCE [LARGE SCALE GENOMIC DNA]</scope>
    <source>
        <strain evidence="4 5">DSM 2698</strain>
    </source>
</reference>
<keyword evidence="5" id="KW-1185">Reference proteome</keyword>
<dbReference type="GO" id="GO:0016829">
    <property type="term" value="F:lyase activity"/>
    <property type="evidence" value="ECO:0007669"/>
    <property type="project" value="InterPro"/>
</dbReference>
<accession>A0A1G5NU37</accession>
<dbReference type="Pfam" id="PF03972">
    <property type="entry name" value="MmgE_PrpD_N"/>
    <property type="match status" value="1"/>
</dbReference>
<sequence>MRTTARFGEWAAETSRDWPAACLKEARLCLIDTIGCMLAGSVEPASEKVVTTVAAWGTGEATVLGETRRLPPPFAAFANGTAAHALDYDDVLDPAMAHPSAPLTAALLALAEEEDRSWDECLDAFLVGFEVMARLGEAMNLAHYNNGWHSTLSLGAPATAAAVARLIGLNAAQTASAISLATSMAGGSKQQFGTMAKPIHAGLAAKNGFMAARLAQSGVTAAEEAIDGPWGIVAMTAGEAAPGTRVIDEKLGGEPAISEYGAWRKLYPCCGSTHRPIDALLAMRAEEGLAAEDVVEVEAVVSFAAATNLRYRLPQNVAEARFSLPYCAAAALIDGRVDTRTFTAEAIRRNDVLALAERVTVTRDAALSGTGAVSETPERARVRVTKRGGGMCERIVSVPTGHPQQPLSEDALKTKFLACAARSALAVDAEAIWRAVHGPPGVGRVAEMMRHIQVHH</sequence>
<dbReference type="PANTHER" id="PTHR16943">
    <property type="entry name" value="2-METHYLCITRATE DEHYDRATASE-RELATED"/>
    <property type="match status" value="1"/>
</dbReference>
<organism evidence="4 5">
    <name type="scientific">Afifella marina DSM 2698</name>
    <dbReference type="NCBI Taxonomy" id="1120955"/>
    <lineage>
        <taxon>Bacteria</taxon>
        <taxon>Pseudomonadati</taxon>
        <taxon>Pseudomonadota</taxon>
        <taxon>Alphaproteobacteria</taxon>
        <taxon>Hyphomicrobiales</taxon>
        <taxon>Afifellaceae</taxon>
        <taxon>Afifella</taxon>
    </lineage>
</organism>
<evidence type="ECO:0000313" key="5">
    <source>
        <dbReference type="Proteomes" id="UP000199347"/>
    </source>
</evidence>
<dbReference type="Gene3D" id="1.10.4100.10">
    <property type="entry name" value="2-methylcitrate dehydratase PrpD"/>
    <property type="match status" value="1"/>
</dbReference>
<feature type="domain" description="MmgE/PrpD N-terminal" evidence="2">
    <location>
        <begin position="7"/>
        <end position="239"/>
    </location>
</feature>